<reference evidence="1 3" key="1">
    <citation type="journal article" date="2015" name="Genome Biol. Evol.">
        <title>Comparative Genomics of a Bacterivorous Green Alga Reveals Evolutionary Causalities and Consequences of Phago-Mixotrophic Mode of Nutrition.</title>
        <authorList>
            <person name="Burns J.A."/>
            <person name="Paasch A."/>
            <person name="Narechania A."/>
            <person name="Kim E."/>
        </authorList>
    </citation>
    <scope>NUCLEOTIDE SEQUENCE [LARGE SCALE GENOMIC DNA]</scope>
    <source>
        <strain evidence="1">PLY_AMNH</strain>
    </source>
</reference>
<comment type="caution">
    <text evidence="1">The sequence shown here is derived from an EMBL/GenBank/DDBJ whole genome shotgun (WGS) entry which is preliminary data.</text>
</comment>
<dbReference type="EMBL" id="LGRX02006843">
    <property type="protein sequence ID" value="KAK3275989.1"/>
    <property type="molecule type" value="Genomic_DNA"/>
</dbReference>
<evidence type="ECO:0000313" key="2">
    <source>
        <dbReference type="EMBL" id="KAK3275989.1"/>
    </source>
</evidence>
<accession>A0AAE0F7S1</accession>
<sequence length="191" mass="21246">MSVCTEITLSLEPVFPRRGHRRPDTHRFWVRIRATVFDETTEPTPQLAVIRTLADKHHRLHSNYSDRDLVEDCYTGFRSSASASPYVTPLYLVVLHELGTTHGCTFASLTLRLGGATRTGGGGDGKATAGSAYSLDRRKFVLPEGTWKKQENGGWYLIWDGTGVSCVTCFRLWADTTGHMDTDGVCLYVCN</sequence>
<dbReference type="AlphaFoldDB" id="A0AAE0F7S1"/>
<proteinExistence type="predicted"/>
<dbReference type="Proteomes" id="UP001190700">
    <property type="component" value="Unassembled WGS sequence"/>
</dbReference>
<name>A0AAE0F7S1_9CHLO</name>
<protein>
    <submittedName>
        <fullName evidence="1">Uncharacterized protein</fullName>
    </submittedName>
</protein>
<evidence type="ECO:0000313" key="3">
    <source>
        <dbReference type="Proteomes" id="UP001190700"/>
    </source>
</evidence>
<dbReference type="EMBL" id="LGRX02024423">
    <property type="protein sequence ID" value="KAK3253990.1"/>
    <property type="molecule type" value="Genomic_DNA"/>
</dbReference>
<evidence type="ECO:0000313" key="1">
    <source>
        <dbReference type="EMBL" id="KAK3253990.1"/>
    </source>
</evidence>
<reference evidence="1" key="2">
    <citation type="submission" date="2023-06" db="EMBL/GenBank/DDBJ databases">
        <title>Long-read-based genome assembly of the green algal bacterivore Cymbomonas tetramitiformis.</title>
        <authorList>
            <person name="Gyaltshen Y."/>
            <person name="Rozenberg A."/>
            <person name="Paasch A."/>
            <person name="Burns J.A."/>
            <person name="Warring S."/>
            <person name="Larson R."/>
            <person name="Maurer-Alcala X."/>
            <person name="Dacks J."/>
            <person name="Kim E."/>
        </authorList>
    </citation>
    <scope>NUCLEOTIDE SEQUENCE</scope>
    <source>
        <strain evidence="1">PLY_AMNH</strain>
    </source>
</reference>
<gene>
    <name evidence="2" type="ORF">CYMTET_15913</name>
    <name evidence="1" type="ORF">CYMTET_36781</name>
</gene>
<keyword evidence="3" id="KW-1185">Reference proteome</keyword>
<organism evidence="1 3">
    <name type="scientific">Cymbomonas tetramitiformis</name>
    <dbReference type="NCBI Taxonomy" id="36881"/>
    <lineage>
        <taxon>Eukaryota</taxon>
        <taxon>Viridiplantae</taxon>
        <taxon>Chlorophyta</taxon>
        <taxon>Pyramimonadophyceae</taxon>
        <taxon>Pyramimonadales</taxon>
        <taxon>Pyramimonadaceae</taxon>
        <taxon>Cymbomonas</taxon>
    </lineage>
</organism>